<evidence type="ECO:0000313" key="2">
    <source>
        <dbReference type="EMBL" id="KFG71423.1"/>
    </source>
</evidence>
<evidence type="ECO:0000256" key="1">
    <source>
        <dbReference type="SAM" id="MobiDB-lite"/>
    </source>
</evidence>
<dbReference type="HOGENOM" id="CLU_2939900_0_0_11"/>
<dbReference type="EMBL" id="JNFQ01000007">
    <property type="protein sequence ID" value="KFG71423.1"/>
    <property type="molecule type" value="Genomic_DNA"/>
</dbReference>
<comment type="caution">
    <text evidence="2">The sequence shown here is derived from an EMBL/GenBank/DDBJ whole genome shotgun (WGS) entry which is preliminary data.</text>
</comment>
<reference evidence="2 3" key="1">
    <citation type="submission" date="2014-05" db="EMBL/GenBank/DDBJ databases">
        <title>Complete genome sequence of the Streptomyces mutabilis TRM45540.</title>
        <authorList>
            <person name="Luo X."/>
            <person name="Zhang L."/>
        </authorList>
    </citation>
    <scope>NUCLEOTIDE SEQUENCE [LARGE SCALE GENOMIC DNA]</scope>
    <source>
        <strain evidence="2 3">TRM45540</strain>
    </source>
</reference>
<organism evidence="2 3">
    <name type="scientific">Streptomyces mutabilis</name>
    <dbReference type="NCBI Taxonomy" id="67332"/>
    <lineage>
        <taxon>Bacteria</taxon>
        <taxon>Bacillati</taxon>
        <taxon>Actinomycetota</taxon>
        <taxon>Actinomycetes</taxon>
        <taxon>Kitasatosporales</taxon>
        <taxon>Streptomycetaceae</taxon>
        <taxon>Streptomyces</taxon>
    </lineage>
</organism>
<evidence type="ECO:0000313" key="3">
    <source>
        <dbReference type="Proteomes" id="UP000029095"/>
    </source>
</evidence>
<dbReference type="RefSeq" id="WP_043385861.1">
    <property type="nucleotide sequence ID" value="NZ_KN039950.1"/>
</dbReference>
<dbReference type="AlphaFoldDB" id="A0A086MRA5"/>
<name>A0A086MRA5_9ACTN</name>
<feature type="region of interest" description="Disordered" evidence="1">
    <location>
        <begin position="15"/>
        <end position="60"/>
    </location>
</feature>
<feature type="compositionally biased region" description="Basic and acidic residues" evidence="1">
    <location>
        <begin position="35"/>
        <end position="45"/>
    </location>
</feature>
<gene>
    <name evidence="2" type="ORF">FM21_34655</name>
</gene>
<accession>A0A086MRA5</accession>
<dbReference type="Proteomes" id="UP000029095">
    <property type="component" value="Unassembled WGS sequence"/>
</dbReference>
<protein>
    <submittedName>
        <fullName evidence="2">Uncharacterized protein</fullName>
    </submittedName>
</protein>
<proteinExistence type="predicted"/>
<sequence length="60" mass="6488">MPGKRNNPLTFAFADFSRHGGRGNSMGKPATNAAEADRTAFESKGKSGRLFSGWRRGSSR</sequence>
<keyword evidence="3" id="KW-1185">Reference proteome</keyword>